<dbReference type="InterPro" id="IPR029058">
    <property type="entry name" value="AB_hydrolase_fold"/>
</dbReference>
<dbReference type="Proteomes" id="UP000006048">
    <property type="component" value="Chromosome"/>
</dbReference>
<dbReference type="HOGENOM" id="CLU_371283_0_0_12"/>
<dbReference type="SUPFAM" id="SSF53474">
    <property type="entry name" value="alpha/beta-Hydrolases"/>
    <property type="match status" value="1"/>
</dbReference>
<dbReference type="KEGG" id="tpx:Turpa_1510"/>
<sequence length="749" mass="78932">MSLSNHNPWQGERPTELAKARADWQTAAAVTNGAIVAATGVIASIVTGGAAAPAVIGLLAAAQTTTIQVGSSFSSNRADQAWGQLQMGILQMGISGLGAFLGRIDYLADAGKLTKVANAMTKVMAQNAVSYAGSGFQMSEDGSIAYKSPSKGALYSTLVSTGFGAAGAGINAGAGWGSLTSGVVSTTANALGAGFQFNDDGSSKAYDWKKTGTSFASNIASVTASYYATGALNRAGINDEVNEVLSNQIGRAANVVTGSLLGDENAVNAYRVQGLFNTIGTNIGDILGHRANGGKGTGEPLRELLAGSAILTARREQELADEQADPKSGTKKISDPMADLFGAIGSGIASAAGAMGSFFKEQVGERFSNLVNSRGFRTDDEFYAKVSGMLGTLGNSGMLTAGDGNPYAGLSQDQIATIKALKRYSIVLSNEGNRLMLVPGTNMSKLSKLSSSAAGLEMLLPQVLQNEQATNTIFERYDVLDAGGSTASLRRNGAYVNEISNDSYVDDGGAIYRGQDGKYIALNQPKQIADFIKGLTPKQRGALLVTQNGMQNTIMGAIDMMERANEVARHDGQFKGSSLMIFNDTGGYSEDGTKYLKSSEQAQKTVAFLLRENIFKQGDILIGHSQGGQILTNAIQANQKKIDVQLLVFGSAHTVTPNQYVEKMIDFRNVHDLVAGDKVAGIFDRKEADNSVNNYERYEQVTYPSLSLPKVHWGGSASSSKYGGGTFHGFTENYRDALSWYLSQKGGRF</sequence>
<dbReference type="RefSeq" id="WP_014802669.1">
    <property type="nucleotide sequence ID" value="NC_018020.1"/>
</dbReference>
<accession>I4B4F1</accession>
<dbReference type="EMBL" id="CP002959">
    <property type="protein sequence ID" value="AFM12158.1"/>
    <property type="molecule type" value="Genomic_DNA"/>
</dbReference>
<evidence type="ECO:0000313" key="2">
    <source>
        <dbReference type="Proteomes" id="UP000006048"/>
    </source>
</evidence>
<protein>
    <submittedName>
        <fullName evidence="1">Uncharacterized protein</fullName>
    </submittedName>
</protein>
<dbReference type="AlphaFoldDB" id="I4B4F1"/>
<reference evidence="1 2" key="1">
    <citation type="submission" date="2012-06" db="EMBL/GenBank/DDBJ databases">
        <title>The complete chromosome of genome of Turneriella parva DSM 21527.</title>
        <authorList>
            <consortium name="US DOE Joint Genome Institute (JGI-PGF)"/>
            <person name="Lucas S."/>
            <person name="Han J."/>
            <person name="Lapidus A."/>
            <person name="Bruce D."/>
            <person name="Goodwin L."/>
            <person name="Pitluck S."/>
            <person name="Peters L."/>
            <person name="Kyrpides N."/>
            <person name="Mavromatis K."/>
            <person name="Ivanova N."/>
            <person name="Mikhailova N."/>
            <person name="Chertkov O."/>
            <person name="Detter J.C."/>
            <person name="Tapia R."/>
            <person name="Han C."/>
            <person name="Land M."/>
            <person name="Hauser L."/>
            <person name="Markowitz V."/>
            <person name="Cheng J.-F."/>
            <person name="Hugenholtz P."/>
            <person name="Woyke T."/>
            <person name="Wu D."/>
            <person name="Gronow S."/>
            <person name="Wellnitz S."/>
            <person name="Brambilla E."/>
            <person name="Klenk H.-P."/>
            <person name="Eisen J.A."/>
        </authorList>
    </citation>
    <scope>NUCLEOTIDE SEQUENCE [LARGE SCALE GENOMIC DNA]</scope>
    <source>
        <strain evidence="2">ATCC BAA-1111 / DSM 21527 / NCTC 11395 / H</strain>
    </source>
</reference>
<keyword evidence="2" id="KW-1185">Reference proteome</keyword>
<dbReference type="STRING" id="869212.Turpa_1510"/>
<name>I4B4F1_TURPD</name>
<proteinExistence type="predicted"/>
<organism evidence="1 2">
    <name type="scientific">Turneriella parva (strain ATCC BAA-1111 / DSM 21527 / NCTC 11395 / H)</name>
    <name type="common">Leptospira parva</name>
    <dbReference type="NCBI Taxonomy" id="869212"/>
    <lineage>
        <taxon>Bacteria</taxon>
        <taxon>Pseudomonadati</taxon>
        <taxon>Spirochaetota</taxon>
        <taxon>Spirochaetia</taxon>
        <taxon>Leptospirales</taxon>
        <taxon>Leptospiraceae</taxon>
        <taxon>Turneriella</taxon>
    </lineage>
</organism>
<gene>
    <name evidence="1" type="ordered locus">Turpa_1510</name>
</gene>
<evidence type="ECO:0000313" key="1">
    <source>
        <dbReference type="EMBL" id="AFM12158.1"/>
    </source>
</evidence>